<keyword evidence="2" id="KW-1185">Reference proteome</keyword>
<dbReference type="STRING" id="1198245.SAMN05444858_10377"/>
<evidence type="ECO:0000313" key="2">
    <source>
        <dbReference type="Proteomes" id="UP000186004"/>
    </source>
</evidence>
<dbReference type="AlphaFoldDB" id="A0A1N6TRV3"/>
<proteinExistence type="predicted"/>
<accession>A0A1N6TRV3</accession>
<dbReference type="EMBL" id="FTNF01000003">
    <property type="protein sequence ID" value="SIQ56085.1"/>
    <property type="molecule type" value="Genomic_DNA"/>
</dbReference>
<evidence type="ECO:0000313" key="1">
    <source>
        <dbReference type="EMBL" id="SIQ56085.1"/>
    </source>
</evidence>
<organism evidence="1 2">
    <name type="scientific">Micromonospora avicenniae</name>
    <dbReference type="NCBI Taxonomy" id="1198245"/>
    <lineage>
        <taxon>Bacteria</taxon>
        <taxon>Bacillati</taxon>
        <taxon>Actinomycetota</taxon>
        <taxon>Actinomycetes</taxon>
        <taxon>Micromonosporales</taxon>
        <taxon>Micromonosporaceae</taxon>
        <taxon>Micromonospora</taxon>
    </lineage>
</organism>
<sequence>MLIDLKGRELARQSLPQALDNLTLTAGPV</sequence>
<gene>
    <name evidence="1" type="ORF">SAMN05444858_10377</name>
</gene>
<dbReference type="Proteomes" id="UP000186004">
    <property type="component" value="Unassembled WGS sequence"/>
</dbReference>
<protein>
    <submittedName>
        <fullName evidence="1">Uncharacterized protein</fullName>
    </submittedName>
</protein>
<reference evidence="1 2" key="1">
    <citation type="submission" date="2017-01" db="EMBL/GenBank/DDBJ databases">
        <authorList>
            <person name="Mah S.A."/>
            <person name="Swanson W.J."/>
            <person name="Moy G.W."/>
            <person name="Vacquier V.D."/>
        </authorList>
    </citation>
    <scope>NUCLEOTIDE SEQUENCE [LARGE SCALE GENOMIC DNA]</scope>
    <source>
        <strain evidence="1 2">DSM 45758</strain>
    </source>
</reference>
<name>A0A1N6TRV3_9ACTN</name>